<dbReference type="PROSITE" id="PS51194">
    <property type="entry name" value="HELICASE_CTER"/>
    <property type="match status" value="1"/>
</dbReference>
<dbReference type="InterPro" id="IPR012961">
    <property type="entry name" value="Ski2/MTR4_C"/>
</dbReference>
<reference evidence="9 13" key="3">
    <citation type="submission" date="2020-12" db="EMBL/GenBank/DDBJ databases">
        <title>FDA dAtabase for Regulatory Grade micrObial Sequences (FDA-ARGOS): Supporting development and validation of Infectious Disease Dx tests.</title>
        <authorList>
            <person name="Sproer C."/>
            <person name="Gronow S."/>
            <person name="Severitt S."/>
            <person name="Schroder I."/>
            <person name="Tallon L."/>
            <person name="Sadzewicz L."/>
            <person name="Zhao X."/>
            <person name="Boylan J."/>
            <person name="Ott S."/>
            <person name="Bowen H."/>
            <person name="Vavikolanu K."/>
            <person name="Mehta A."/>
            <person name="Aluvathingal J."/>
            <person name="Nadendla S."/>
            <person name="Lowell S."/>
            <person name="Myers T."/>
            <person name="Yan Y."/>
            <person name="Sichtig H."/>
        </authorList>
    </citation>
    <scope>NUCLEOTIDE SEQUENCE [LARGE SCALE GENOMIC DNA]</scope>
    <source>
        <strain evidence="9 13">FDAARGOS_902</strain>
    </source>
</reference>
<dbReference type="GeneID" id="99772886"/>
<feature type="domain" description="Helicase ATP-binding" evidence="6">
    <location>
        <begin position="65"/>
        <end position="223"/>
    </location>
</feature>
<dbReference type="Pfam" id="PF26090">
    <property type="entry name" value="SH3_HelY"/>
    <property type="match status" value="1"/>
</dbReference>
<keyword evidence="2" id="KW-0378">Hydrolase</keyword>
<evidence type="ECO:0000256" key="1">
    <source>
        <dbReference type="ARBA" id="ARBA00022741"/>
    </source>
</evidence>
<evidence type="ECO:0000313" key="11">
    <source>
        <dbReference type="Proteomes" id="UP000216867"/>
    </source>
</evidence>
<feature type="compositionally biased region" description="Low complexity" evidence="5">
    <location>
        <begin position="13"/>
        <end position="34"/>
    </location>
</feature>
<dbReference type="InterPro" id="IPR011545">
    <property type="entry name" value="DEAD/DEAH_box_helicase_dom"/>
</dbReference>
<dbReference type="InterPro" id="IPR058621">
    <property type="entry name" value="SH3_HelY"/>
</dbReference>
<dbReference type="RefSeq" id="WP_095375560.1">
    <property type="nucleotide sequence ID" value="NZ_CAACXN010000014.1"/>
</dbReference>
<dbReference type="Pfam" id="PF00271">
    <property type="entry name" value="Helicase_C"/>
    <property type="match status" value="1"/>
</dbReference>
<reference evidence="8 11" key="1">
    <citation type="submission" date="2017-04" db="EMBL/GenBank/DDBJ databases">
        <title>Kefir bacterial isolates.</title>
        <authorList>
            <person name="Kim Y."/>
            <person name="Blasche S."/>
            <person name="Patil K.R."/>
        </authorList>
    </citation>
    <scope>NUCLEOTIDE SEQUENCE [LARGE SCALE GENOMIC DNA]</scope>
    <source>
        <strain evidence="8 11">OG2</strain>
    </source>
</reference>
<proteinExistence type="predicted"/>
<dbReference type="SUPFAM" id="SSF52540">
    <property type="entry name" value="P-loop containing nucleoside triphosphate hydrolases"/>
    <property type="match status" value="1"/>
</dbReference>
<keyword evidence="3 8" id="KW-0347">Helicase</keyword>
<keyword evidence="1" id="KW-0547">Nucleotide-binding</keyword>
<evidence type="ECO:0000259" key="7">
    <source>
        <dbReference type="PROSITE" id="PS51194"/>
    </source>
</evidence>
<dbReference type="PANTHER" id="PTHR12131:SF1">
    <property type="entry name" value="ATP-DEPENDENT RNA HELICASE SUPV3L1, MITOCHONDRIAL-RELATED"/>
    <property type="match status" value="1"/>
</dbReference>
<feature type="region of interest" description="Disordered" evidence="5">
    <location>
        <begin position="1"/>
        <end position="34"/>
    </location>
</feature>
<feature type="compositionally biased region" description="Basic and acidic residues" evidence="5">
    <location>
        <begin position="1"/>
        <end position="12"/>
    </location>
</feature>
<evidence type="ECO:0000256" key="4">
    <source>
        <dbReference type="ARBA" id="ARBA00022840"/>
    </source>
</evidence>
<dbReference type="InterPro" id="IPR050699">
    <property type="entry name" value="RNA-DNA_Helicase"/>
</dbReference>
<dbReference type="SMART" id="SM00490">
    <property type="entry name" value="HELICc"/>
    <property type="match status" value="1"/>
</dbReference>
<evidence type="ECO:0000313" key="10">
    <source>
        <dbReference type="EMBL" id="VEW12139.1"/>
    </source>
</evidence>
<evidence type="ECO:0000313" key="8">
    <source>
        <dbReference type="EMBL" id="PAK96593.1"/>
    </source>
</evidence>
<dbReference type="Pfam" id="PF08148">
    <property type="entry name" value="DSHCT"/>
    <property type="match status" value="1"/>
</dbReference>
<evidence type="ECO:0000313" key="9">
    <source>
        <dbReference type="EMBL" id="QPS32848.1"/>
    </source>
</evidence>
<sequence length="916" mass="101314">MSRRGDRNDHDTASAGAEATADAEAKSPAQAYAEFRARAEREQTPLGRFLARTDFELDDFQIEACQELQEGKDVLVTAPTGAGKTIIAEFAVDLAMDAGTRVFYTTPIKALSNQKFADLVAVHGAENVGLLTGDTTIRRDAPIIVMTTEVLRNMLYNDPGGLDDLGFVVLDEVHYLADRFRGPVWEEVIIHLPERVQVVSLSATVSNVEEFGAWLREVRGPTTVVSTSHRPVPLVNHALVGHRMYDLFTHHDSERIDPALAHATRTYGGPRSKRERGNRARFRRPSRTQIVASLAEAGMLPAIMFIFSRNGCDEAVEQYIATGADLNSREDNVIVNAALERLREELPAEDLGILGYHTFREGLLRGVAAHHAGMIPQFKELVEELFSAGVIKVVFATETLALGINMPARTVVLEKLVKFNGEAHVSITPGEYTQLTGRAGRRGIDRIGHAVVVWHPTMDISEIAGLASNRSYALGSAFGPTYNMTANLLSRMSPADAAKVLETSFAQFQADKAVVGLARKVRKNEATIAAYEKSMHCDRGDFGEYAALRREISETEKQETRTKSKVKQREIVESLSALKIGDVITLPARRVEGTAVIIAPMTNRDGVSRLPTVLTEQGKVWHLRPHEVTEPVAPMGRIRVPKKFNHRQASDRRALLGILAEAIADGRVDRDVRWVPHSAPGGVSSTVAELTARMRAHPCHDCPDREIHARWANRAAKLEKENASLIKRIEGRTTSIALVFERVQEVLTTLGFDPEHSDMLRRIYGERDLLVALTVRAGLWDGLTEPELAAFASCFVYQARRSESFHAERAPSRDLKVAGDAAIDLWRELFRLEEQHALTPTPEPDRGLFTPMFRWTEGKNLAESLRGTDIAAGDFVRWAKQTLDLLGQLAEVSAPETAVRIRRTIEAVRRGVVADS</sequence>
<dbReference type="CDD" id="cd18795">
    <property type="entry name" value="SF2_C_Ski2"/>
    <property type="match status" value="1"/>
</dbReference>
<evidence type="ECO:0000256" key="5">
    <source>
        <dbReference type="SAM" id="MobiDB-lite"/>
    </source>
</evidence>
<dbReference type="InterPro" id="IPR001650">
    <property type="entry name" value="Helicase_C-like"/>
</dbReference>
<dbReference type="GO" id="GO:0004386">
    <property type="term" value="F:helicase activity"/>
    <property type="evidence" value="ECO:0007669"/>
    <property type="project" value="UniProtKB-KW"/>
</dbReference>
<gene>
    <name evidence="8" type="ORF">B8X04_04600</name>
    <name evidence="9" type="ORF">I6G59_12760</name>
    <name evidence="10" type="ORF">NCTC12391_01259</name>
</gene>
<dbReference type="Gene3D" id="3.40.50.300">
    <property type="entry name" value="P-loop containing nucleotide triphosphate hydrolases"/>
    <property type="match status" value="2"/>
</dbReference>
<evidence type="ECO:0000313" key="13">
    <source>
        <dbReference type="Proteomes" id="UP000594979"/>
    </source>
</evidence>
<evidence type="ECO:0000256" key="2">
    <source>
        <dbReference type="ARBA" id="ARBA00022801"/>
    </source>
</evidence>
<dbReference type="GO" id="GO:0005524">
    <property type="term" value="F:ATP binding"/>
    <property type="evidence" value="ECO:0007669"/>
    <property type="project" value="UniProtKB-KW"/>
</dbReference>
<dbReference type="Proteomes" id="UP000216867">
    <property type="component" value="Unassembled WGS sequence"/>
</dbReference>
<accession>A0A269ZFM9</accession>
<dbReference type="EMBL" id="CAACXN010000014">
    <property type="protein sequence ID" value="VEW12139.1"/>
    <property type="molecule type" value="Genomic_DNA"/>
</dbReference>
<dbReference type="GO" id="GO:0003676">
    <property type="term" value="F:nucleic acid binding"/>
    <property type="evidence" value="ECO:0007669"/>
    <property type="project" value="InterPro"/>
</dbReference>
<name>A0A269ZFM9_9MICO</name>
<evidence type="ECO:0000259" key="6">
    <source>
        <dbReference type="PROSITE" id="PS51192"/>
    </source>
</evidence>
<dbReference type="Pfam" id="PF00270">
    <property type="entry name" value="DEAD"/>
    <property type="match status" value="1"/>
</dbReference>
<dbReference type="Proteomes" id="UP000594979">
    <property type="component" value="Chromosome"/>
</dbReference>
<dbReference type="InterPro" id="IPR027417">
    <property type="entry name" value="P-loop_NTPase"/>
</dbReference>
<evidence type="ECO:0000256" key="3">
    <source>
        <dbReference type="ARBA" id="ARBA00022806"/>
    </source>
</evidence>
<feature type="domain" description="Helicase C-terminal" evidence="7">
    <location>
        <begin position="286"/>
        <end position="489"/>
    </location>
</feature>
<dbReference type="EMBL" id="CP065682">
    <property type="protein sequence ID" value="QPS32848.1"/>
    <property type="molecule type" value="Genomic_DNA"/>
</dbReference>
<dbReference type="EMBL" id="NCWY01000003">
    <property type="protein sequence ID" value="PAK96593.1"/>
    <property type="molecule type" value="Genomic_DNA"/>
</dbReference>
<dbReference type="SMART" id="SM00487">
    <property type="entry name" value="DEXDc"/>
    <property type="match status" value="1"/>
</dbReference>
<evidence type="ECO:0000313" key="12">
    <source>
        <dbReference type="Proteomes" id="UP000386281"/>
    </source>
</evidence>
<dbReference type="PROSITE" id="PS51192">
    <property type="entry name" value="HELICASE_ATP_BIND_1"/>
    <property type="match status" value="1"/>
</dbReference>
<dbReference type="PANTHER" id="PTHR12131">
    <property type="entry name" value="ATP-DEPENDENT RNA AND DNA HELICASE"/>
    <property type="match status" value="1"/>
</dbReference>
<dbReference type="Proteomes" id="UP000386281">
    <property type="component" value="Unassembled WGS sequence"/>
</dbReference>
<dbReference type="KEGG" id="bcau:I6G59_12760"/>
<dbReference type="Gene3D" id="1.10.3380.30">
    <property type="match status" value="1"/>
</dbReference>
<dbReference type="AlphaFoldDB" id="A0A269ZFM9"/>
<dbReference type="InterPro" id="IPR014001">
    <property type="entry name" value="Helicase_ATP-bd"/>
</dbReference>
<dbReference type="GO" id="GO:0016787">
    <property type="term" value="F:hydrolase activity"/>
    <property type="evidence" value="ECO:0007669"/>
    <property type="project" value="UniProtKB-KW"/>
</dbReference>
<dbReference type="GO" id="GO:0070478">
    <property type="term" value="P:nuclear-transcribed mRNA catabolic process, 3'-5' exonucleolytic nonsense-mediated decay"/>
    <property type="evidence" value="ECO:0007669"/>
    <property type="project" value="TreeGrafter"/>
</dbReference>
<dbReference type="SMART" id="SM01142">
    <property type="entry name" value="DSHCT"/>
    <property type="match status" value="1"/>
</dbReference>
<dbReference type="GO" id="GO:0055087">
    <property type="term" value="C:Ski complex"/>
    <property type="evidence" value="ECO:0007669"/>
    <property type="project" value="TreeGrafter"/>
</dbReference>
<protein>
    <submittedName>
        <fullName evidence="8">DEAD/DEAH box helicase</fullName>
    </submittedName>
    <submittedName>
        <fullName evidence="10">Ski2-like helicase</fullName>
    </submittedName>
</protein>
<organism evidence="8 11">
    <name type="scientific">Brevibacterium casei</name>
    <dbReference type="NCBI Taxonomy" id="33889"/>
    <lineage>
        <taxon>Bacteria</taxon>
        <taxon>Bacillati</taxon>
        <taxon>Actinomycetota</taxon>
        <taxon>Actinomycetes</taxon>
        <taxon>Micrococcales</taxon>
        <taxon>Brevibacteriaceae</taxon>
        <taxon>Brevibacterium</taxon>
    </lineage>
</organism>
<reference evidence="10 12" key="2">
    <citation type="submission" date="2019-02" db="EMBL/GenBank/DDBJ databases">
        <authorList>
            <consortium name="Pathogen Informatics"/>
        </authorList>
    </citation>
    <scope>NUCLEOTIDE SEQUENCE [LARGE SCALE GENOMIC DNA]</scope>
    <source>
        <strain evidence="10 12">3012STDY7078520</strain>
    </source>
</reference>
<keyword evidence="4" id="KW-0067">ATP-binding</keyword>